<protein>
    <submittedName>
        <fullName evidence="1">Uncharacterized protein</fullName>
    </submittedName>
</protein>
<name>A0A7G6E263_THEFR</name>
<dbReference type="AlphaFoldDB" id="A0A7G6E263"/>
<gene>
    <name evidence="1" type="ORF">BR63_07475</name>
</gene>
<keyword evidence="2" id="KW-1185">Reference proteome</keyword>
<accession>A0A7G6E263</accession>
<proteinExistence type="predicted"/>
<dbReference type="KEGG" id="tfr:BR63_07475"/>
<dbReference type="Proteomes" id="UP000515847">
    <property type="component" value="Chromosome"/>
</dbReference>
<reference evidence="1 2" key="1">
    <citation type="journal article" date="2019" name="Front. Microbiol.">
        <title>Thermoanaerosceptrum fracticalcis gen. nov. sp. nov., a Novel Fumarate-Fermenting Microorganism From a Deep Fractured Carbonate Aquifer of the US Great Basin.</title>
        <authorList>
            <person name="Hamilton-Brehm S.D."/>
            <person name="Stewart L.E."/>
            <person name="Zavarin M."/>
            <person name="Caldwell M."/>
            <person name="Lawson P.A."/>
            <person name="Onstott T.C."/>
            <person name="Grzymski J."/>
            <person name="Neveux I."/>
            <person name="Lollar B.S."/>
            <person name="Russell C.E."/>
            <person name="Moser D.P."/>
        </authorList>
    </citation>
    <scope>NUCLEOTIDE SEQUENCE [LARGE SCALE GENOMIC DNA]</scope>
    <source>
        <strain evidence="1 2">DRI-13</strain>
    </source>
</reference>
<dbReference type="EMBL" id="CP045798">
    <property type="protein sequence ID" value="QNB46167.1"/>
    <property type="molecule type" value="Genomic_DNA"/>
</dbReference>
<evidence type="ECO:0000313" key="1">
    <source>
        <dbReference type="EMBL" id="QNB46167.1"/>
    </source>
</evidence>
<organism evidence="1 2">
    <name type="scientific">Thermanaerosceptrum fracticalcis</name>
    <dbReference type="NCBI Taxonomy" id="1712410"/>
    <lineage>
        <taxon>Bacteria</taxon>
        <taxon>Bacillati</taxon>
        <taxon>Bacillota</taxon>
        <taxon>Clostridia</taxon>
        <taxon>Eubacteriales</taxon>
        <taxon>Peptococcaceae</taxon>
        <taxon>Thermanaerosceptrum</taxon>
    </lineage>
</organism>
<evidence type="ECO:0000313" key="2">
    <source>
        <dbReference type="Proteomes" id="UP000515847"/>
    </source>
</evidence>
<dbReference type="RefSeq" id="WP_034422424.1">
    <property type="nucleotide sequence ID" value="NZ_CP045798.1"/>
</dbReference>
<sequence>MLSYRKQMMLISLFALVFMSLGLFTTFYSMKRITQWPVEDMLSFHYEAEKIQLKLVGQDFALDNVRIPQGPAIPQLPLAEKLKAAPAAARDSLIKLFQDTRSLGLHGYRGLKEIVVDKLRQFR</sequence>